<evidence type="ECO:0000313" key="1">
    <source>
        <dbReference type="EMBL" id="AXH70444.1"/>
    </source>
</evidence>
<keyword evidence="2" id="KW-1185">Reference proteome</keyword>
<dbReference type="GeneID" id="54998047"/>
<dbReference type="RefSeq" id="YP_009807171.1">
    <property type="nucleotide sequence ID" value="NC_048021.1"/>
</dbReference>
<protein>
    <submittedName>
        <fullName evidence="1">Uncharacterized protein</fullName>
    </submittedName>
</protein>
<proteinExistence type="predicted"/>
<sequence length="76" mass="8378">MLYSGSNRERGVIICVQKRTEHPVHQHGLIPIEVDQHLADLDHKEAFTVNGLGTQLDGLAEGCDGDDGYHGRWLTG</sequence>
<organism evidence="1 2">
    <name type="scientific">Gordonia phage Daredevil</name>
    <dbReference type="NCBI Taxonomy" id="2283286"/>
    <lineage>
        <taxon>Viruses</taxon>
        <taxon>Duplodnaviria</taxon>
        <taxon>Heunggongvirae</taxon>
        <taxon>Uroviricota</taxon>
        <taxon>Caudoviricetes</taxon>
        <taxon>Daredevilvirus</taxon>
        <taxon>Daredevilvirus daredevil</taxon>
    </lineage>
</organism>
<dbReference type="EMBL" id="MH590603">
    <property type="protein sequence ID" value="AXH70444.1"/>
    <property type="molecule type" value="Genomic_DNA"/>
</dbReference>
<evidence type="ECO:0000313" key="2">
    <source>
        <dbReference type="Proteomes" id="UP000257597"/>
    </source>
</evidence>
<dbReference type="Proteomes" id="UP000257597">
    <property type="component" value="Segment"/>
</dbReference>
<dbReference type="KEGG" id="vg:54998047"/>
<reference evidence="2" key="1">
    <citation type="submission" date="2018-07" db="EMBL/GenBank/DDBJ databases">
        <authorList>
            <person name="Quirk P.G."/>
            <person name="Krulwich T.A."/>
        </authorList>
    </citation>
    <scope>NUCLEOTIDE SEQUENCE [LARGE SCALE GENOMIC DNA]</scope>
</reference>
<accession>A0A345MIR3</accession>
<name>A0A345MIR3_9CAUD</name>
<gene>
    <name evidence="1" type="primary">57</name>
    <name evidence="1" type="ORF">SEA_DAREDEVIL_57</name>
</gene>